<feature type="chain" id="PRO_5039291689" description="DUF6777 domain-containing protein" evidence="2">
    <location>
        <begin position="22"/>
        <end position="426"/>
    </location>
</feature>
<feature type="signal peptide" evidence="2">
    <location>
        <begin position="1"/>
        <end position="21"/>
    </location>
</feature>
<evidence type="ECO:0000256" key="1">
    <source>
        <dbReference type="SAM" id="MobiDB-lite"/>
    </source>
</evidence>
<feature type="compositionally biased region" description="Low complexity" evidence="1">
    <location>
        <begin position="48"/>
        <end position="69"/>
    </location>
</feature>
<organism evidence="4 5">
    <name type="scientific">Streptomyces spinoverrucosus</name>
    <dbReference type="NCBI Taxonomy" id="284043"/>
    <lineage>
        <taxon>Bacteria</taxon>
        <taxon>Bacillati</taxon>
        <taxon>Actinomycetota</taxon>
        <taxon>Actinomycetes</taxon>
        <taxon>Kitasatosporales</taxon>
        <taxon>Streptomycetaceae</taxon>
        <taxon>Streptomyces</taxon>
    </lineage>
</organism>
<evidence type="ECO:0000313" key="5">
    <source>
        <dbReference type="Proteomes" id="UP000317881"/>
    </source>
</evidence>
<accession>A0A4Y3VAI5</accession>
<sequence>MVRVPTGTFVTACALSAALLAAGCGVGGDEGTKASGELFLQPVKDQGPDPFTDSTATSSATPTPVTRTPQSAPTAHSAPGVTAPATLTGVRTYSGWTPGLYGGRARSGSCDVDRQIRLLTADQGRAQAFAQASGVSRAAIPGYLRGLTSAELRADTRVTNHGYRDGRATGHQAVLQAGTAVLVDNRGVPRVRCACGNPLGAPVAMRGTPGNSGRAWPGYRPTEVIVVTPAPQAITNITLINVVNNTWIERPIGHDVRRDKVVPRPQSQSQSQPDRPSPSRSQPQPQVTESDGLPSDGASSAEGGEEAAPALEEPTTATATPVVESDAPLLTPEEGSTAPSLPGEPTLREPVEPLAPSVEVGPEIGPETVPESPDLPDGGGLIPDDPDASDDMGDTDASDTPDASDAPDTPETADSIFGSLTDVFAS</sequence>
<reference evidence="4 5" key="1">
    <citation type="submission" date="2019-06" db="EMBL/GenBank/DDBJ databases">
        <title>Whole genome shotgun sequence of Streptomyces spinoverrucosus NBRC 14228.</title>
        <authorList>
            <person name="Hosoyama A."/>
            <person name="Uohara A."/>
            <person name="Ohji S."/>
            <person name="Ichikawa N."/>
        </authorList>
    </citation>
    <scope>NUCLEOTIDE SEQUENCE [LARGE SCALE GENOMIC DNA]</scope>
    <source>
        <strain evidence="4 5">NBRC 14228</strain>
    </source>
</reference>
<proteinExistence type="predicted"/>
<feature type="domain" description="DUF6777" evidence="3">
    <location>
        <begin position="91"/>
        <end position="253"/>
    </location>
</feature>
<dbReference type="Pfam" id="PF20568">
    <property type="entry name" value="DUF6777"/>
    <property type="match status" value="1"/>
</dbReference>
<feature type="compositionally biased region" description="Low complexity" evidence="1">
    <location>
        <begin position="400"/>
        <end position="414"/>
    </location>
</feature>
<dbReference type="PROSITE" id="PS51257">
    <property type="entry name" value="PROKAR_LIPOPROTEIN"/>
    <property type="match status" value="1"/>
</dbReference>
<protein>
    <recommendedName>
        <fullName evidence="3">DUF6777 domain-containing protein</fullName>
    </recommendedName>
</protein>
<feature type="compositionally biased region" description="Acidic residues" evidence="1">
    <location>
        <begin position="384"/>
        <end position="399"/>
    </location>
</feature>
<dbReference type="Proteomes" id="UP000317881">
    <property type="component" value="Unassembled WGS sequence"/>
</dbReference>
<dbReference type="InterPro" id="IPR046704">
    <property type="entry name" value="DUF6777"/>
</dbReference>
<evidence type="ECO:0000256" key="2">
    <source>
        <dbReference type="SAM" id="SignalP"/>
    </source>
</evidence>
<keyword evidence="2" id="KW-0732">Signal</keyword>
<feature type="compositionally biased region" description="Low complexity" evidence="1">
    <location>
        <begin position="297"/>
        <end position="325"/>
    </location>
</feature>
<evidence type="ECO:0000259" key="3">
    <source>
        <dbReference type="Pfam" id="PF20568"/>
    </source>
</evidence>
<gene>
    <name evidence="4" type="ORF">SSP24_04750</name>
</gene>
<evidence type="ECO:0000313" key="4">
    <source>
        <dbReference type="EMBL" id="GEC02820.1"/>
    </source>
</evidence>
<feature type="region of interest" description="Disordered" evidence="1">
    <location>
        <begin position="41"/>
        <end position="82"/>
    </location>
</feature>
<feature type="region of interest" description="Disordered" evidence="1">
    <location>
        <begin position="254"/>
        <end position="426"/>
    </location>
</feature>
<keyword evidence="5" id="KW-1185">Reference proteome</keyword>
<name>A0A4Y3VAI5_9ACTN</name>
<feature type="compositionally biased region" description="Low complexity" evidence="1">
    <location>
        <begin position="263"/>
        <end position="286"/>
    </location>
</feature>
<dbReference type="EMBL" id="BJND01000004">
    <property type="protein sequence ID" value="GEC02820.1"/>
    <property type="molecule type" value="Genomic_DNA"/>
</dbReference>
<dbReference type="AlphaFoldDB" id="A0A4Y3VAI5"/>
<comment type="caution">
    <text evidence="4">The sequence shown here is derived from an EMBL/GenBank/DDBJ whole genome shotgun (WGS) entry which is preliminary data.</text>
</comment>